<evidence type="ECO:0000256" key="3">
    <source>
        <dbReference type="ARBA" id="ARBA00022989"/>
    </source>
</evidence>
<reference evidence="7 8" key="1">
    <citation type="journal article" date="2019" name="Nat. Microbiol.">
        <title>Mediterranean grassland soil C-N compound turnover is dependent on rainfall and depth, and is mediated by genomically divergent microorganisms.</title>
        <authorList>
            <person name="Diamond S."/>
            <person name="Andeer P.F."/>
            <person name="Li Z."/>
            <person name="Crits-Christoph A."/>
            <person name="Burstein D."/>
            <person name="Anantharaman K."/>
            <person name="Lane K.R."/>
            <person name="Thomas B.C."/>
            <person name="Pan C."/>
            <person name="Northen T.R."/>
            <person name="Banfield J.F."/>
        </authorList>
    </citation>
    <scope>NUCLEOTIDE SEQUENCE [LARGE SCALE GENOMIC DNA]</scope>
    <source>
        <strain evidence="7">NP_3</strain>
    </source>
</reference>
<feature type="transmembrane region" description="Helical" evidence="5">
    <location>
        <begin position="20"/>
        <end position="43"/>
    </location>
</feature>
<feature type="transmembrane region" description="Helical" evidence="5">
    <location>
        <begin position="299"/>
        <end position="321"/>
    </location>
</feature>
<dbReference type="Pfam" id="PF04932">
    <property type="entry name" value="Wzy_C"/>
    <property type="match status" value="1"/>
</dbReference>
<dbReference type="Proteomes" id="UP000318509">
    <property type="component" value="Unassembled WGS sequence"/>
</dbReference>
<evidence type="ECO:0000313" key="7">
    <source>
        <dbReference type="EMBL" id="TMI88107.1"/>
    </source>
</evidence>
<comment type="caution">
    <text evidence="7">The sequence shown here is derived from an EMBL/GenBank/DDBJ whole genome shotgun (WGS) entry which is preliminary data.</text>
</comment>
<evidence type="ECO:0000256" key="5">
    <source>
        <dbReference type="SAM" id="Phobius"/>
    </source>
</evidence>
<dbReference type="PANTHER" id="PTHR37422:SF13">
    <property type="entry name" value="LIPOPOLYSACCHARIDE BIOSYNTHESIS PROTEIN PA4999-RELATED"/>
    <property type="match status" value="1"/>
</dbReference>
<feature type="domain" description="O-antigen ligase-related" evidence="6">
    <location>
        <begin position="179"/>
        <end position="314"/>
    </location>
</feature>
<feature type="transmembrane region" description="Helical" evidence="5">
    <location>
        <begin position="145"/>
        <end position="165"/>
    </location>
</feature>
<dbReference type="AlphaFoldDB" id="A0A537JX33"/>
<dbReference type="EMBL" id="VBAK01000145">
    <property type="protein sequence ID" value="TMI88107.1"/>
    <property type="molecule type" value="Genomic_DNA"/>
</dbReference>
<proteinExistence type="predicted"/>
<gene>
    <name evidence="7" type="ORF">E6H00_13590</name>
</gene>
<organism evidence="7 8">
    <name type="scientific">Candidatus Segetimicrobium genomatis</name>
    <dbReference type="NCBI Taxonomy" id="2569760"/>
    <lineage>
        <taxon>Bacteria</taxon>
        <taxon>Bacillati</taxon>
        <taxon>Candidatus Sysuimicrobiota</taxon>
        <taxon>Candidatus Sysuimicrobiia</taxon>
        <taxon>Candidatus Sysuimicrobiales</taxon>
        <taxon>Candidatus Segetimicrobiaceae</taxon>
        <taxon>Candidatus Segetimicrobium</taxon>
    </lineage>
</organism>
<evidence type="ECO:0000256" key="2">
    <source>
        <dbReference type="ARBA" id="ARBA00022692"/>
    </source>
</evidence>
<evidence type="ECO:0000256" key="1">
    <source>
        <dbReference type="ARBA" id="ARBA00004141"/>
    </source>
</evidence>
<protein>
    <recommendedName>
        <fullName evidence="6">O-antigen ligase-related domain-containing protein</fullName>
    </recommendedName>
</protein>
<dbReference type="PANTHER" id="PTHR37422">
    <property type="entry name" value="TEICHURONIC ACID BIOSYNTHESIS PROTEIN TUAE"/>
    <property type="match status" value="1"/>
</dbReference>
<feature type="transmembrane region" description="Helical" evidence="5">
    <location>
        <begin position="114"/>
        <end position="133"/>
    </location>
</feature>
<feature type="transmembrane region" description="Helical" evidence="5">
    <location>
        <begin position="78"/>
        <end position="102"/>
    </location>
</feature>
<comment type="subcellular location">
    <subcellularLocation>
        <location evidence="1">Membrane</location>
        <topology evidence="1">Multi-pass membrane protein</topology>
    </subcellularLocation>
</comment>
<dbReference type="GO" id="GO:0016020">
    <property type="term" value="C:membrane"/>
    <property type="evidence" value="ECO:0007669"/>
    <property type="project" value="UniProtKB-SubCell"/>
</dbReference>
<dbReference type="InterPro" id="IPR007016">
    <property type="entry name" value="O-antigen_ligase-rel_domated"/>
</dbReference>
<keyword evidence="4 5" id="KW-0472">Membrane</keyword>
<sequence>MRRRDWFLAYTRFAAMVTVALYTAGHAAIGFPLLLGGAVWRLATLRPPLWQRTPLDLPLAAFGVVLALSTAVSPYRPIAVTATAITLASGIVFFGSFAWLVHRDPAVRGTLLRVWALGGPPAAVIGMIAGRWAPYRAHFPNMPMGSSAFGTTLLIGSLIALGLAYRAQGRARLFWFGCAVVTLVALLDTISRSPLAGWLVGAGYLTWRELRPHPRRLAVTLASGLAFLALAAVIIPHEAGRIRQAPAHFMQDRLQIWEISAGMVGAHPLLGTGPGTFETVFPEQKLASGERKWSAHNLWLNYTVETGLLGLLSILWVLAVAGREWVRSGRRAARAIGSPGGDPFWPAITAVVIGVLVDQCGDNTLLSVSTVSGFWLLLAFLAVPLPSLIHPRGSGEGLPIDGHGAPAAQLEEVVAAGARAKEGSW</sequence>
<evidence type="ECO:0000313" key="8">
    <source>
        <dbReference type="Proteomes" id="UP000318509"/>
    </source>
</evidence>
<feature type="transmembrane region" description="Helical" evidence="5">
    <location>
        <begin position="365"/>
        <end position="385"/>
    </location>
</feature>
<feature type="transmembrane region" description="Helical" evidence="5">
    <location>
        <begin position="172"/>
        <end position="190"/>
    </location>
</feature>
<evidence type="ECO:0000259" key="6">
    <source>
        <dbReference type="Pfam" id="PF04932"/>
    </source>
</evidence>
<keyword evidence="3 5" id="KW-1133">Transmembrane helix</keyword>
<feature type="transmembrane region" description="Helical" evidence="5">
    <location>
        <begin position="217"/>
        <end position="235"/>
    </location>
</feature>
<keyword evidence="2 5" id="KW-0812">Transmembrane</keyword>
<evidence type="ECO:0000256" key="4">
    <source>
        <dbReference type="ARBA" id="ARBA00023136"/>
    </source>
</evidence>
<accession>A0A537JX33</accession>
<dbReference type="InterPro" id="IPR051533">
    <property type="entry name" value="WaaL-like"/>
</dbReference>
<name>A0A537JX33_9BACT</name>